<reference evidence="4 5" key="1">
    <citation type="journal article" date="2018" name="Proc. Natl. Acad. Sci. U.S.A.">
        <title>Draft genome sequence of Camellia sinensis var. sinensis provides insights into the evolution of the tea genome and tea quality.</title>
        <authorList>
            <person name="Wei C."/>
            <person name="Yang H."/>
            <person name="Wang S."/>
            <person name="Zhao J."/>
            <person name="Liu C."/>
            <person name="Gao L."/>
            <person name="Xia E."/>
            <person name="Lu Y."/>
            <person name="Tai Y."/>
            <person name="She G."/>
            <person name="Sun J."/>
            <person name="Cao H."/>
            <person name="Tong W."/>
            <person name="Gao Q."/>
            <person name="Li Y."/>
            <person name="Deng W."/>
            <person name="Jiang X."/>
            <person name="Wang W."/>
            <person name="Chen Q."/>
            <person name="Zhang S."/>
            <person name="Li H."/>
            <person name="Wu J."/>
            <person name="Wang P."/>
            <person name="Li P."/>
            <person name="Shi C."/>
            <person name="Zheng F."/>
            <person name="Jian J."/>
            <person name="Huang B."/>
            <person name="Shan D."/>
            <person name="Shi M."/>
            <person name="Fang C."/>
            <person name="Yue Y."/>
            <person name="Li F."/>
            <person name="Li D."/>
            <person name="Wei S."/>
            <person name="Han B."/>
            <person name="Jiang C."/>
            <person name="Yin Y."/>
            <person name="Xia T."/>
            <person name="Zhang Z."/>
            <person name="Bennetzen J.L."/>
            <person name="Zhao S."/>
            <person name="Wan X."/>
        </authorList>
    </citation>
    <scope>NUCLEOTIDE SEQUENCE [LARGE SCALE GENOMIC DNA]</scope>
    <source>
        <strain evidence="5">cv. Shuchazao</strain>
        <tissue evidence="4">Leaf</tissue>
    </source>
</reference>
<dbReference type="SUPFAM" id="SSF51430">
    <property type="entry name" value="NAD(P)-linked oxidoreductase"/>
    <property type="match status" value="2"/>
</dbReference>
<keyword evidence="5" id="KW-1185">Reference proteome</keyword>
<dbReference type="InterPro" id="IPR044497">
    <property type="entry name" value="AKR4A/B"/>
</dbReference>
<dbReference type="CDD" id="cd19124">
    <property type="entry name" value="AKR_AKR4A_4B"/>
    <property type="match status" value="1"/>
</dbReference>
<dbReference type="Proteomes" id="UP000306102">
    <property type="component" value="Unassembled WGS sequence"/>
</dbReference>
<dbReference type="InterPro" id="IPR036812">
    <property type="entry name" value="NAD(P)_OxRdtase_dom_sf"/>
</dbReference>
<evidence type="ECO:0000259" key="3">
    <source>
        <dbReference type="Pfam" id="PF00248"/>
    </source>
</evidence>
<evidence type="ECO:0000256" key="2">
    <source>
        <dbReference type="ARBA" id="ARBA00022857"/>
    </source>
</evidence>
<evidence type="ECO:0000313" key="5">
    <source>
        <dbReference type="Proteomes" id="UP000306102"/>
    </source>
</evidence>
<evidence type="ECO:0000256" key="1">
    <source>
        <dbReference type="ARBA" id="ARBA00007905"/>
    </source>
</evidence>
<dbReference type="STRING" id="542762.A0A4S4DFE2"/>
<dbReference type="Pfam" id="PF00248">
    <property type="entry name" value="Aldo_ket_red"/>
    <property type="match status" value="2"/>
</dbReference>
<name>A0A4S4DFE2_CAMSN</name>
<dbReference type="Gene3D" id="3.20.20.100">
    <property type="entry name" value="NADP-dependent oxidoreductase domain"/>
    <property type="match status" value="2"/>
</dbReference>
<dbReference type="InterPro" id="IPR023210">
    <property type="entry name" value="NADP_OxRdtase_dom"/>
</dbReference>
<gene>
    <name evidence="4" type="ORF">TEA_026478</name>
</gene>
<feature type="domain" description="NADP-dependent oxidoreductase" evidence="3">
    <location>
        <begin position="19"/>
        <end position="217"/>
    </location>
</feature>
<accession>A0A4S4DFE2</accession>
<dbReference type="AlphaFoldDB" id="A0A4S4DFE2"/>
<dbReference type="PROSITE" id="PS00798">
    <property type="entry name" value="ALDOKETO_REDUCTASE_1"/>
    <property type="match status" value="1"/>
</dbReference>
<protein>
    <recommendedName>
        <fullName evidence="3">NADP-dependent oxidoreductase domain-containing protein</fullName>
    </recommendedName>
</protein>
<evidence type="ECO:0000313" key="4">
    <source>
        <dbReference type="EMBL" id="THG00994.1"/>
    </source>
</evidence>
<dbReference type="PROSITE" id="PS00063">
    <property type="entry name" value="ALDOKETO_REDUCTASE_3"/>
    <property type="match status" value="1"/>
</dbReference>
<dbReference type="PANTHER" id="PTHR11732">
    <property type="entry name" value="ALDO/KETO REDUCTASE"/>
    <property type="match status" value="1"/>
</dbReference>
<keyword evidence="2" id="KW-0521">NADP</keyword>
<dbReference type="GO" id="GO:0035835">
    <property type="term" value="P:indole alkaloid biosynthetic process"/>
    <property type="evidence" value="ECO:0007669"/>
    <property type="project" value="UniProtKB-ARBA"/>
</dbReference>
<dbReference type="EMBL" id="SDRB02011549">
    <property type="protein sequence ID" value="THG00994.1"/>
    <property type="molecule type" value="Genomic_DNA"/>
</dbReference>
<comment type="caution">
    <text evidence="4">The sequence shown here is derived from an EMBL/GenBank/DDBJ whole genome shotgun (WGS) entry which is preliminary data.</text>
</comment>
<dbReference type="PROSITE" id="PS00062">
    <property type="entry name" value="ALDOKETO_REDUCTASE_2"/>
    <property type="match status" value="1"/>
</dbReference>
<feature type="domain" description="NADP-dependent oxidoreductase" evidence="3">
    <location>
        <begin position="244"/>
        <end position="351"/>
    </location>
</feature>
<dbReference type="FunFam" id="3.20.20.100:FF:000013">
    <property type="entry name" value="NADPH-dependent codeinone reductase 1-1"/>
    <property type="match status" value="1"/>
</dbReference>
<organism evidence="4 5">
    <name type="scientific">Camellia sinensis var. sinensis</name>
    <name type="common">China tea</name>
    <dbReference type="NCBI Taxonomy" id="542762"/>
    <lineage>
        <taxon>Eukaryota</taxon>
        <taxon>Viridiplantae</taxon>
        <taxon>Streptophyta</taxon>
        <taxon>Embryophyta</taxon>
        <taxon>Tracheophyta</taxon>
        <taxon>Spermatophyta</taxon>
        <taxon>Magnoliopsida</taxon>
        <taxon>eudicotyledons</taxon>
        <taxon>Gunneridae</taxon>
        <taxon>Pentapetalae</taxon>
        <taxon>asterids</taxon>
        <taxon>Ericales</taxon>
        <taxon>Theaceae</taxon>
        <taxon>Camellia</taxon>
    </lineage>
</organism>
<dbReference type="InterPro" id="IPR020471">
    <property type="entry name" value="AKR"/>
</dbReference>
<comment type="similarity">
    <text evidence="1">Belongs to the aldo/keto reductase family.</text>
</comment>
<dbReference type="PRINTS" id="PR00069">
    <property type="entry name" value="ALDKETRDTASE"/>
</dbReference>
<dbReference type="GO" id="GO:0016616">
    <property type="term" value="F:oxidoreductase activity, acting on the CH-OH group of donors, NAD or NADP as acceptor"/>
    <property type="evidence" value="ECO:0007669"/>
    <property type="project" value="InterPro"/>
</dbReference>
<dbReference type="InterPro" id="IPR018170">
    <property type="entry name" value="Aldo/ket_reductase_CS"/>
</dbReference>
<sequence length="377" mass="42036">MAVIPEITLGSSGKKMPVIGMGTGCYPPVGPEATKSAILEAIRVGYRHFDTAFIYGSEQPLGEAVAEALRLGLVKSRDELHITTKLWCSFAHRDKVVSGIKTSLKTLQLEYVDLYLIHWPLTFTQDVSQAPVPKEYIGSFDTKAVWEGMEECLNLGLTKAIGVSNFSSKKLEEVLAIAKIPPAVNQVEMNPLWKQKKLREFCKEKGIRITAYSPLGANGTMWGDNRIVDCDVLSEIAKARGKTTAQVEMNPLWKQKKLREFCKEKGIHITAYSPLGANGTMWGDNRIVNCDVLSEIAKARGKTTAQVSLRWVYEQGVSLVAKSFNEERMKENLEIFDWSLTKEESRIINELPERKGVQLASFVGTHDIVKELEAEIS</sequence>
<proteinExistence type="inferred from homology"/>